<sequence length="223" mass="24899">MNFSQLPEELPACEGKFLPSDSTESPSRTSSDAESEAEVEEVVPSPPVPSSLVESLSSESETGSSEEQEEQFEVERIISRAVNAEGKYTYHIKWVGYETSSDLENFVEEDDMNCPELIKKFEEEERLKKKLRAKRLEEQAILVKQRKEEAERKRRSLTYNVLNLCSSTSSSDEDDDQGLGSSHVGKISLSVCASRKLITVNRVLVSAMLTVLFVFAGSGEDEC</sequence>
<dbReference type="InterPro" id="IPR023780">
    <property type="entry name" value="Chromo_domain"/>
</dbReference>
<feature type="compositionally biased region" description="Low complexity" evidence="2">
    <location>
        <begin position="19"/>
        <end position="32"/>
    </location>
</feature>
<dbReference type="OrthoDB" id="5876100at2759"/>
<dbReference type="WBParaSite" id="HPBE_0002077501-mRNA-1">
    <property type="protein sequence ID" value="HPBE_0002077501-mRNA-1"/>
    <property type="gene ID" value="HPBE_0002077501"/>
</dbReference>
<dbReference type="SMART" id="SM00298">
    <property type="entry name" value="CHROMO"/>
    <property type="match status" value="1"/>
</dbReference>
<evidence type="ECO:0000259" key="3">
    <source>
        <dbReference type="PROSITE" id="PS50013"/>
    </source>
</evidence>
<name>A0A3P8CL47_HELPZ</name>
<keyword evidence="5" id="KW-1185">Reference proteome</keyword>
<feature type="compositionally biased region" description="Low complexity" evidence="2">
    <location>
        <begin position="50"/>
        <end position="63"/>
    </location>
</feature>
<dbReference type="InterPro" id="IPR016197">
    <property type="entry name" value="Chromo-like_dom_sf"/>
</dbReference>
<feature type="coiled-coil region" evidence="1">
    <location>
        <begin position="119"/>
        <end position="153"/>
    </location>
</feature>
<evidence type="ECO:0000313" key="6">
    <source>
        <dbReference type="WBParaSite" id="HPBE_0002077501-mRNA-1"/>
    </source>
</evidence>
<organism evidence="4">
    <name type="scientific">Heligmosomoides polygyrus</name>
    <name type="common">Parasitic roundworm</name>
    <dbReference type="NCBI Taxonomy" id="6339"/>
    <lineage>
        <taxon>Eukaryota</taxon>
        <taxon>Metazoa</taxon>
        <taxon>Ecdysozoa</taxon>
        <taxon>Nematoda</taxon>
        <taxon>Chromadorea</taxon>
        <taxon>Rhabditida</taxon>
        <taxon>Rhabditina</taxon>
        <taxon>Rhabditomorpha</taxon>
        <taxon>Strongyloidea</taxon>
        <taxon>Heligmosomidae</taxon>
        <taxon>Heligmosomoides</taxon>
    </lineage>
</organism>
<reference evidence="6" key="2">
    <citation type="submission" date="2019-09" db="UniProtKB">
        <authorList>
            <consortium name="WormBaseParasite"/>
        </authorList>
    </citation>
    <scope>IDENTIFICATION</scope>
</reference>
<gene>
    <name evidence="4" type="ORF">HPBE_LOCUS20774</name>
</gene>
<accession>A0A3P8CL47</accession>
<feature type="domain" description="Chromo" evidence="3">
    <location>
        <begin position="72"/>
        <end position="133"/>
    </location>
</feature>
<dbReference type="AlphaFoldDB" id="A0A3P8CL47"/>
<evidence type="ECO:0000313" key="5">
    <source>
        <dbReference type="Proteomes" id="UP000050761"/>
    </source>
</evidence>
<keyword evidence="1" id="KW-0175">Coiled coil</keyword>
<dbReference type="Pfam" id="PF00385">
    <property type="entry name" value="Chromo"/>
    <property type="match status" value="1"/>
</dbReference>
<dbReference type="Proteomes" id="UP000050761">
    <property type="component" value="Unassembled WGS sequence"/>
</dbReference>
<protein>
    <submittedName>
        <fullName evidence="6">Chromo domain-containing protein</fullName>
    </submittedName>
</protein>
<dbReference type="InterPro" id="IPR000953">
    <property type="entry name" value="Chromo/chromo_shadow_dom"/>
</dbReference>
<dbReference type="SUPFAM" id="SSF54160">
    <property type="entry name" value="Chromo domain-like"/>
    <property type="match status" value="1"/>
</dbReference>
<dbReference type="Gene3D" id="2.40.50.40">
    <property type="match status" value="1"/>
</dbReference>
<proteinExistence type="predicted"/>
<dbReference type="PROSITE" id="PS50013">
    <property type="entry name" value="CHROMO_2"/>
    <property type="match status" value="1"/>
</dbReference>
<feature type="region of interest" description="Disordered" evidence="2">
    <location>
        <begin position="1"/>
        <end position="72"/>
    </location>
</feature>
<evidence type="ECO:0000256" key="1">
    <source>
        <dbReference type="SAM" id="Coils"/>
    </source>
</evidence>
<dbReference type="EMBL" id="UZAH01032432">
    <property type="protein sequence ID" value="VDP21768.1"/>
    <property type="molecule type" value="Genomic_DNA"/>
</dbReference>
<evidence type="ECO:0000313" key="4">
    <source>
        <dbReference type="EMBL" id="VDP21768.1"/>
    </source>
</evidence>
<evidence type="ECO:0000256" key="2">
    <source>
        <dbReference type="SAM" id="MobiDB-lite"/>
    </source>
</evidence>
<reference evidence="4 5" key="1">
    <citation type="submission" date="2018-11" db="EMBL/GenBank/DDBJ databases">
        <authorList>
            <consortium name="Pathogen Informatics"/>
        </authorList>
    </citation>
    <scope>NUCLEOTIDE SEQUENCE [LARGE SCALE GENOMIC DNA]</scope>
</reference>